<evidence type="ECO:0000313" key="2">
    <source>
        <dbReference type="EMBL" id="BBD07314.1"/>
    </source>
</evidence>
<evidence type="ECO:0000259" key="1">
    <source>
        <dbReference type="Pfam" id="PF04015"/>
    </source>
</evidence>
<name>A0A2Z6AVP7_9BACT</name>
<reference evidence="2 3" key="1">
    <citation type="journal article" date="2018" name="Sci. Adv.">
        <title>Multi-heme cytochromes provide a pathway for survival in energy-limited environments.</title>
        <authorList>
            <person name="Deng X."/>
            <person name="Dohmae N."/>
            <person name="Nealson K.H."/>
            <person name="Hashimoto K."/>
            <person name="Okamoto A."/>
        </authorList>
    </citation>
    <scope>NUCLEOTIDE SEQUENCE [LARGE SCALE GENOMIC DNA]</scope>
    <source>
        <strain evidence="2 3">IS5</strain>
    </source>
</reference>
<evidence type="ECO:0000313" key="3">
    <source>
        <dbReference type="Proteomes" id="UP000269883"/>
    </source>
</evidence>
<keyword evidence="3" id="KW-1185">Reference proteome</keyword>
<sequence length="254" mass="27129">MQGVVSVGFESYATSVPRVLDACGAHKVLAEQQRVLIKPNLVNASPPPVTTPVECVEAVIDYVRAHSDAEIVVAEGCGDACRETPEIFAALGYVGMADRMGAVLLDLNTAPLVERQNPACELFPQMWLPAVAFTHFIISIPMLKAHSLAGMTGTIKNMMGFPPPEHYAGQHGSWKKASFHGRMQQSVRELASYILPDLTLMDASVGLSSFHLGGPTCDPPVGRLLAGGDAYALDREAAGLLGLDWECVGHLLPL</sequence>
<protein>
    <recommendedName>
        <fullName evidence="1">DUF362 domain-containing protein</fullName>
    </recommendedName>
</protein>
<dbReference type="EMBL" id="AP017378">
    <property type="protein sequence ID" value="BBD07314.1"/>
    <property type="molecule type" value="Genomic_DNA"/>
</dbReference>
<feature type="domain" description="DUF362" evidence="1">
    <location>
        <begin position="35"/>
        <end position="238"/>
    </location>
</feature>
<accession>A0A2Z6AVP7</accession>
<dbReference type="Proteomes" id="UP000269883">
    <property type="component" value="Chromosome"/>
</dbReference>
<dbReference type="OrthoDB" id="9785671at2"/>
<dbReference type="AlphaFoldDB" id="A0A2Z6AVP7"/>
<proteinExistence type="predicted"/>
<dbReference type="InterPro" id="IPR007160">
    <property type="entry name" value="DUF362"/>
</dbReference>
<dbReference type="Pfam" id="PF04015">
    <property type="entry name" value="DUF362"/>
    <property type="match status" value="1"/>
</dbReference>
<gene>
    <name evidence="2" type="ORF">DFE_0588</name>
</gene>
<dbReference type="KEGG" id="dfl:DFE_0588"/>
<organism evidence="2 3">
    <name type="scientific">Desulfovibrio ferrophilus</name>
    <dbReference type="NCBI Taxonomy" id="241368"/>
    <lineage>
        <taxon>Bacteria</taxon>
        <taxon>Pseudomonadati</taxon>
        <taxon>Thermodesulfobacteriota</taxon>
        <taxon>Desulfovibrionia</taxon>
        <taxon>Desulfovibrionales</taxon>
        <taxon>Desulfovibrionaceae</taxon>
        <taxon>Desulfovibrio</taxon>
    </lineage>
</organism>